<proteinExistence type="predicted"/>
<dbReference type="Pfam" id="PF13240">
    <property type="entry name" value="Zn_Ribbon_1"/>
    <property type="match status" value="1"/>
</dbReference>
<organism evidence="2">
    <name type="scientific">Candidatus Aramenus sulfurataquae</name>
    <dbReference type="NCBI Taxonomy" id="1326980"/>
    <lineage>
        <taxon>Archaea</taxon>
        <taxon>Thermoproteota</taxon>
        <taxon>Thermoprotei</taxon>
        <taxon>Sulfolobales</taxon>
        <taxon>Sulfolobaceae</taxon>
        <taxon>Candidatus Aramenus</taxon>
    </lineage>
</organism>
<sequence>MQKTYSGRNVNLQALAQEINNFFLSEGWESTMQPMAPPMGGIQDFLIRAIKKGHFHRAEQVIVRVTGYPYDFRIIVEEEHIGPLGRELINHRLFSQIDKEINDGLFDLPYQAVQYQPASQYPQPVQPQQGVKCPQCGFVNPPASRFCANCGYKLA</sequence>
<feature type="domain" description="Zinc-ribbon" evidence="1">
    <location>
        <begin position="132"/>
        <end position="154"/>
    </location>
</feature>
<accession>A0A0F2LRD4</accession>
<evidence type="ECO:0000259" key="1">
    <source>
        <dbReference type="Pfam" id="PF13240"/>
    </source>
</evidence>
<comment type="caution">
    <text evidence="2">The sequence shown here is derived from an EMBL/GenBank/DDBJ whole genome shotgun (WGS) entry which is preliminary data.</text>
</comment>
<gene>
    <name evidence="2" type="ORF">TQ35_07750</name>
</gene>
<reference evidence="2" key="1">
    <citation type="submission" date="2015-03" db="EMBL/GenBank/DDBJ databases">
        <title>Metagenome Sequencing of an Archaeal-Dominated Microbial Community from a Hot Spring at the Los Azufres Geothermal Field, Mexico.</title>
        <authorList>
            <person name="Servin-Garciduenas L.E."/>
            <person name="Martinez-Romero E."/>
        </authorList>
    </citation>
    <scope>NUCLEOTIDE SEQUENCE [LARGE SCALE GENOMIC DNA]</scope>
    <source>
        <strain evidence="2">AZ1-454</strain>
    </source>
</reference>
<dbReference type="AlphaFoldDB" id="A0A0F2LRD4"/>
<evidence type="ECO:0000313" key="2">
    <source>
        <dbReference type="EMBL" id="KJR78351.1"/>
    </source>
</evidence>
<dbReference type="InterPro" id="IPR026870">
    <property type="entry name" value="Zinc_ribbon_dom"/>
</dbReference>
<name>A0A0F2LRD4_9CREN</name>
<dbReference type="EMBL" id="JZWS01000128">
    <property type="protein sequence ID" value="KJR78351.1"/>
    <property type="molecule type" value="Genomic_DNA"/>
</dbReference>
<protein>
    <recommendedName>
        <fullName evidence="1">Zinc-ribbon domain-containing protein</fullName>
    </recommendedName>
</protein>